<comment type="caution">
    <text evidence="2">The sequence shown here is derived from an EMBL/GenBank/DDBJ whole genome shotgun (WGS) entry which is preliminary data.</text>
</comment>
<dbReference type="InterPro" id="IPR036291">
    <property type="entry name" value="NAD(P)-bd_dom_sf"/>
</dbReference>
<dbReference type="PANTHER" id="PTHR11695">
    <property type="entry name" value="ALCOHOL DEHYDROGENASE RELATED"/>
    <property type="match status" value="1"/>
</dbReference>
<protein>
    <submittedName>
        <fullName evidence="2">Zinc-type alcohol dehydrogenase-like protein</fullName>
    </submittedName>
</protein>
<sequence>MAETMRTWHYSAIEGRLEDCLILKDDEPIPEVSALAKDELIVEVISASLNPADYKVPETAYMGALLISRPATPSMDFAGRVVGKHPTVTSFVVGQLVFGGYPGITQKGVLRERIVISTANCAALPAGVDVDHAAAVGTAATTAYESLLPGKLKPGAKVFVNGGSGGTGTWCIQFAKIIGAEVVTTCSARNAELCRSLGAEEVIDYTKEDVTANLKARGQVFDLVIDNIGSNTALYDNCSHYLKPSGAFTQVGVGASMTFAGTLLTLTKQLRPTILGYRPFYFIHMNNTANLFIRIGDWMKNKNAKAVIDSTFAFEDVPAAFQKLREGRARGKIIIHVGAGH</sequence>
<gene>
    <name evidence="2" type="ORF">C8035_v003935</name>
</gene>
<dbReference type="SMART" id="SM00829">
    <property type="entry name" value="PKS_ER"/>
    <property type="match status" value="1"/>
</dbReference>
<dbReference type="InterPro" id="IPR050700">
    <property type="entry name" value="YIM1/Zinc_Alcohol_DH_Fams"/>
</dbReference>
<keyword evidence="3" id="KW-1185">Reference proteome</keyword>
<dbReference type="Proteomes" id="UP000295083">
    <property type="component" value="Unassembled WGS sequence"/>
</dbReference>
<dbReference type="GO" id="GO:0005739">
    <property type="term" value="C:mitochondrion"/>
    <property type="evidence" value="ECO:0007669"/>
    <property type="project" value="TreeGrafter"/>
</dbReference>
<feature type="domain" description="Enoyl reductase (ER)" evidence="1">
    <location>
        <begin position="15"/>
        <end position="335"/>
    </location>
</feature>
<dbReference type="EMBL" id="QAPG01000385">
    <property type="protein sequence ID" value="TDZ28926.1"/>
    <property type="molecule type" value="Genomic_DNA"/>
</dbReference>
<accession>A0A4R8PXB4</accession>
<dbReference type="InterPro" id="IPR011032">
    <property type="entry name" value="GroES-like_sf"/>
</dbReference>
<evidence type="ECO:0000313" key="3">
    <source>
        <dbReference type="Proteomes" id="UP000295083"/>
    </source>
</evidence>
<dbReference type="AlphaFoldDB" id="A0A4R8PXB4"/>
<dbReference type="SUPFAM" id="SSF50129">
    <property type="entry name" value="GroES-like"/>
    <property type="match status" value="1"/>
</dbReference>
<dbReference type="Gene3D" id="3.40.50.720">
    <property type="entry name" value="NAD(P)-binding Rossmann-like Domain"/>
    <property type="match status" value="1"/>
</dbReference>
<dbReference type="Gene3D" id="3.90.180.10">
    <property type="entry name" value="Medium-chain alcohol dehydrogenases, catalytic domain"/>
    <property type="match status" value="1"/>
</dbReference>
<evidence type="ECO:0000259" key="1">
    <source>
        <dbReference type="SMART" id="SM00829"/>
    </source>
</evidence>
<dbReference type="PANTHER" id="PTHR11695:SF294">
    <property type="entry name" value="RETICULON-4-INTERACTING PROTEIN 1, MITOCHONDRIAL"/>
    <property type="match status" value="1"/>
</dbReference>
<dbReference type="GO" id="GO:0016491">
    <property type="term" value="F:oxidoreductase activity"/>
    <property type="evidence" value="ECO:0007669"/>
    <property type="project" value="InterPro"/>
</dbReference>
<dbReference type="InterPro" id="IPR013154">
    <property type="entry name" value="ADH-like_N"/>
</dbReference>
<dbReference type="SUPFAM" id="SSF51735">
    <property type="entry name" value="NAD(P)-binding Rossmann-fold domains"/>
    <property type="match status" value="1"/>
</dbReference>
<reference evidence="2 3" key="1">
    <citation type="submission" date="2018-11" db="EMBL/GenBank/DDBJ databases">
        <title>Genome sequence and assembly of Colletotrichum spinosum.</title>
        <authorList>
            <person name="Gan P."/>
            <person name="Shirasu K."/>
        </authorList>
    </citation>
    <scope>NUCLEOTIDE SEQUENCE [LARGE SCALE GENOMIC DNA]</scope>
    <source>
        <strain evidence="2 3">CBS 515.97</strain>
    </source>
</reference>
<dbReference type="Pfam" id="PF08240">
    <property type="entry name" value="ADH_N"/>
    <property type="match status" value="1"/>
</dbReference>
<name>A0A4R8PXB4_9PEZI</name>
<dbReference type="CDD" id="cd08267">
    <property type="entry name" value="MDR1"/>
    <property type="match status" value="1"/>
</dbReference>
<dbReference type="Pfam" id="PF13602">
    <property type="entry name" value="ADH_zinc_N_2"/>
    <property type="match status" value="1"/>
</dbReference>
<evidence type="ECO:0000313" key="2">
    <source>
        <dbReference type="EMBL" id="TDZ28926.1"/>
    </source>
</evidence>
<proteinExistence type="predicted"/>
<dbReference type="InterPro" id="IPR020843">
    <property type="entry name" value="ER"/>
</dbReference>
<organism evidence="2 3">
    <name type="scientific">Colletotrichum spinosum</name>
    <dbReference type="NCBI Taxonomy" id="1347390"/>
    <lineage>
        <taxon>Eukaryota</taxon>
        <taxon>Fungi</taxon>
        <taxon>Dikarya</taxon>
        <taxon>Ascomycota</taxon>
        <taxon>Pezizomycotina</taxon>
        <taxon>Sordariomycetes</taxon>
        <taxon>Hypocreomycetidae</taxon>
        <taxon>Glomerellales</taxon>
        <taxon>Glomerellaceae</taxon>
        <taxon>Colletotrichum</taxon>
        <taxon>Colletotrichum orbiculare species complex</taxon>
    </lineage>
</organism>